<name>A0ABP4V6K8_9MICO</name>
<keyword evidence="2" id="KW-1133">Transmembrane helix</keyword>
<dbReference type="InterPro" id="IPR002372">
    <property type="entry name" value="PQQ_rpt_dom"/>
</dbReference>
<sequence length="538" mass="55499">MPPRFRRPEPMATFELVPDDERDDAPWSADRDEAGADRPTLRSRAVQRWGGLSRKGRAVVAAGTAVVVLGAAAAVAAPPLLDARGERLRAEAVRGLPGAVGNLSEPLTETWELPAGDGVVATFPGGLLLTTEGTDAVAVDAADGGEVWRRDLGPFPTCGPQTFFPHEQLRPADVAVCLTGEADDRTVAVLDADGAVVGERPMPAARNDPFDEPTDGADADAPVVVPAAAGAIAVVEGVTGATAAWPGDDVPAADTLRALRADGWVDPTLRLEDALTGEVRGEATLPLRAEDLQDCGYMEDGVGEPTLMTTPSVYASPSFTALSVCSASAVLAPDGTSLHLDLDADGAWPQPLPGGGVVVAGETSTVLDDDGSVVATVPGWLIPPTVDDDPHGTYLVLTGFGEGEQGLRLTSVERDGDEEWSAATGEFSGVLARVAGTVVVQDDTRLVGLDAATGEERWVRDDVLDRSADGSDAWVAGAVTDGTRLLLGVTGGEGYRLIAVDARDGATTWERPGEGYLEGLESVGGHPVTFSGTVQGLG</sequence>
<feature type="domain" description="Pyrrolo-quinoline quinone repeat" evidence="3">
    <location>
        <begin position="408"/>
        <end position="512"/>
    </location>
</feature>
<evidence type="ECO:0000313" key="5">
    <source>
        <dbReference type="Proteomes" id="UP001501138"/>
    </source>
</evidence>
<organism evidence="4 5">
    <name type="scientific">Isoptericola hypogeus</name>
    <dbReference type="NCBI Taxonomy" id="300179"/>
    <lineage>
        <taxon>Bacteria</taxon>
        <taxon>Bacillati</taxon>
        <taxon>Actinomycetota</taxon>
        <taxon>Actinomycetes</taxon>
        <taxon>Micrococcales</taxon>
        <taxon>Promicromonosporaceae</taxon>
        <taxon>Isoptericola</taxon>
    </lineage>
</organism>
<protein>
    <recommendedName>
        <fullName evidence="3">Pyrrolo-quinoline quinone repeat domain-containing protein</fullName>
    </recommendedName>
</protein>
<dbReference type="Gene3D" id="2.130.10.10">
    <property type="entry name" value="YVTN repeat-like/Quinoprotein amine dehydrogenase"/>
    <property type="match status" value="1"/>
</dbReference>
<keyword evidence="2" id="KW-0472">Membrane</keyword>
<feature type="compositionally biased region" description="Basic and acidic residues" evidence="1">
    <location>
        <begin position="29"/>
        <end position="40"/>
    </location>
</feature>
<dbReference type="InterPro" id="IPR011047">
    <property type="entry name" value="Quinoprotein_ADH-like_sf"/>
</dbReference>
<dbReference type="InterPro" id="IPR015943">
    <property type="entry name" value="WD40/YVTN_repeat-like_dom_sf"/>
</dbReference>
<evidence type="ECO:0000256" key="1">
    <source>
        <dbReference type="SAM" id="MobiDB-lite"/>
    </source>
</evidence>
<dbReference type="Proteomes" id="UP001501138">
    <property type="component" value="Unassembled WGS sequence"/>
</dbReference>
<evidence type="ECO:0000259" key="3">
    <source>
        <dbReference type="Pfam" id="PF13360"/>
    </source>
</evidence>
<evidence type="ECO:0000256" key="2">
    <source>
        <dbReference type="SAM" id="Phobius"/>
    </source>
</evidence>
<dbReference type="InterPro" id="IPR018391">
    <property type="entry name" value="PQQ_b-propeller_rpt"/>
</dbReference>
<keyword evidence="2" id="KW-0812">Transmembrane</keyword>
<feature type="region of interest" description="Disordered" evidence="1">
    <location>
        <begin position="1"/>
        <end position="41"/>
    </location>
</feature>
<feature type="transmembrane region" description="Helical" evidence="2">
    <location>
        <begin position="58"/>
        <end position="81"/>
    </location>
</feature>
<evidence type="ECO:0000313" key="4">
    <source>
        <dbReference type="EMBL" id="GAA1716296.1"/>
    </source>
</evidence>
<keyword evidence="5" id="KW-1185">Reference proteome</keyword>
<dbReference type="SUPFAM" id="SSF50998">
    <property type="entry name" value="Quinoprotein alcohol dehydrogenase-like"/>
    <property type="match status" value="1"/>
</dbReference>
<dbReference type="EMBL" id="BAAAPM010000003">
    <property type="protein sequence ID" value="GAA1716296.1"/>
    <property type="molecule type" value="Genomic_DNA"/>
</dbReference>
<dbReference type="RefSeq" id="WP_344246353.1">
    <property type="nucleotide sequence ID" value="NZ_BAAAPM010000003.1"/>
</dbReference>
<reference evidence="5" key="1">
    <citation type="journal article" date="2019" name="Int. J. Syst. Evol. Microbiol.">
        <title>The Global Catalogue of Microorganisms (GCM) 10K type strain sequencing project: providing services to taxonomists for standard genome sequencing and annotation.</title>
        <authorList>
            <consortium name="The Broad Institute Genomics Platform"/>
            <consortium name="The Broad Institute Genome Sequencing Center for Infectious Disease"/>
            <person name="Wu L."/>
            <person name="Ma J."/>
        </authorList>
    </citation>
    <scope>NUCLEOTIDE SEQUENCE [LARGE SCALE GENOMIC DNA]</scope>
    <source>
        <strain evidence="5">JCM 15589</strain>
    </source>
</reference>
<dbReference type="Pfam" id="PF13360">
    <property type="entry name" value="PQQ_2"/>
    <property type="match status" value="1"/>
</dbReference>
<proteinExistence type="predicted"/>
<accession>A0ABP4V6K8</accession>
<dbReference type="SMART" id="SM00564">
    <property type="entry name" value="PQQ"/>
    <property type="match status" value="4"/>
</dbReference>
<comment type="caution">
    <text evidence="4">The sequence shown here is derived from an EMBL/GenBank/DDBJ whole genome shotgun (WGS) entry which is preliminary data.</text>
</comment>
<gene>
    <name evidence="4" type="ORF">GCM10009809_10510</name>
</gene>